<sequence>MNKQDEQKLTAIRGIDPGLYHRAKMAALQGKVKIGTWINDAIREKLNRDKGG</sequence>
<protein>
    <submittedName>
        <fullName evidence="1">Uncharacterized protein</fullName>
    </submittedName>
</protein>
<name>A0A0F8YKW5_9ZZZZ</name>
<accession>A0A0F8YKW5</accession>
<reference evidence="1" key="1">
    <citation type="journal article" date="2015" name="Nature">
        <title>Complex archaea that bridge the gap between prokaryotes and eukaryotes.</title>
        <authorList>
            <person name="Spang A."/>
            <person name="Saw J.H."/>
            <person name="Jorgensen S.L."/>
            <person name="Zaremba-Niedzwiedzka K."/>
            <person name="Martijn J."/>
            <person name="Lind A.E."/>
            <person name="van Eijk R."/>
            <person name="Schleper C."/>
            <person name="Guy L."/>
            <person name="Ettema T.J."/>
        </authorList>
    </citation>
    <scope>NUCLEOTIDE SEQUENCE</scope>
</reference>
<comment type="caution">
    <text evidence="1">The sequence shown here is derived from an EMBL/GenBank/DDBJ whole genome shotgun (WGS) entry which is preliminary data.</text>
</comment>
<organism evidence="1">
    <name type="scientific">marine sediment metagenome</name>
    <dbReference type="NCBI Taxonomy" id="412755"/>
    <lineage>
        <taxon>unclassified sequences</taxon>
        <taxon>metagenomes</taxon>
        <taxon>ecological metagenomes</taxon>
    </lineage>
</organism>
<dbReference type="AlphaFoldDB" id="A0A0F8YKW5"/>
<evidence type="ECO:0000313" key="1">
    <source>
        <dbReference type="EMBL" id="KKK48741.1"/>
    </source>
</evidence>
<dbReference type="EMBL" id="LAZR01068914">
    <property type="protein sequence ID" value="KKK48741.1"/>
    <property type="molecule type" value="Genomic_DNA"/>
</dbReference>
<proteinExistence type="predicted"/>
<gene>
    <name evidence="1" type="ORF">LCGC14_3142060</name>
</gene>